<dbReference type="PROSITE" id="PS00061">
    <property type="entry name" value="ADH_SHORT"/>
    <property type="match status" value="1"/>
</dbReference>
<dbReference type="Gene3D" id="3.40.50.720">
    <property type="entry name" value="NAD(P)-binding Rossmann-like Domain"/>
    <property type="match status" value="1"/>
</dbReference>
<protein>
    <submittedName>
        <fullName evidence="3">Glucose 1-dehydrogenase</fullName>
        <ecNumber evidence="3">1.1.1.47</ecNumber>
    </submittedName>
</protein>
<dbReference type="AlphaFoldDB" id="A0A937W4F3"/>
<dbReference type="InterPro" id="IPR036291">
    <property type="entry name" value="NAD(P)-bd_dom_sf"/>
</dbReference>
<dbReference type="PANTHER" id="PTHR42760:SF5">
    <property type="entry name" value="2-DEHYDRO-3-DEOXY-D-GLUCONATE 5-DEHYDROGENASE"/>
    <property type="match status" value="1"/>
</dbReference>
<reference evidence="3" key="1">
    <citation type="submission" date="2019-03" db="EMBL/GenBank/DDBJ databases">
        <title>Lake Tanganyika Metagenome-Assembled Genomes (MAGs).</title>
        <authorList>
            <person name="Tran P."/>
        </authorList>
    </citation>
    <scope>NUCLEOTIDE SEQUENCE</scope>
    <source>
        <strain evidence="3">K_DeepCast_65m_m2_066</strain>
    </source>
</reference>
<evidence type="ECO:0000256" key="1">
    <source>
        <dbReference type="ARBA" id="ARBA00006484"/>
    </source>
</evidence>
<dbReference type="Pfam" id="PF13561">
    <property type="entry name" value="adh_short_C2"/>
    <property type="match status" value="1"/>
</dbReference>
<accession>A0A937W4F3</accession>
<dbReference type="PANTHER" id="PTHR42760">
    <property type="entry name" value="SHORT-CHAIN DEHYDROGENASES/REDUCTASES FAMILY MEMBER"/>
    <property type="match status" value="1"/>
</dbReference>
<comment type="caution">
    <text evidence="3">The sequence shown here is derived from an EMBL/GenBank/DDBJ whole genome shotgun (WGS) entry which is preliminary data.</text>
</comment>
<organism evidence="3 4">
    <name type="scientific">Tectimicrobiota bacterium</name>
    <dbReference type="NCBI Taxonomy" id="2528274"/>
    <lineage>
        <taxon>Bacteria</taxon>
        <taxon>Pseudomonadati</taxon>
        <taxon>Nitrospinota/Tectimicrobiota group</taxon>
        <taxon>Candidatus Tectimicrobiota</taxon>
    </lineage>
</organism>
<dbReference type="SUPFAM" id="SSF51735">
    <property type="entry name" value="NAD(P)-binding Rossmann-fold domains"/>
    <property type="match status" value="1"/>
</dbReference>
<dbReference type="PRINTS" id="PR00081">
    <property type="entry name" value="GDHRDH"/>
</dbReference>
<evidence type="ECO:0000256" key="2">
    <source>
        <dbReference type="ARBA" id="ARBA00023002"/>
    </source>
</evidence>
<gene>
    <name evidence="3" type="ORF">FJZ47_23295</name>
</gene>
<comment type="similarity">
    <text evidence="1">Belongs to the short-chain dehydrogenases/reductases (SDR) family.</text>
</comment>
<dbReference type="EC" id="1.1.1.47" evidence="3"/>
<keyword evidence="2 3" id="KW-0560">Oxidoreductase</keyword>
<proteinExistence type="inferred from homology"/>
<evidence type="ECO:0000313" key="3">
    <source>
        <dbReference type="EMBL" id="MBM3226701.1"/>
    </source>
</evidence>
<dbReference type="PRINTS" id="PR00080">
    <property type="entry name" value="SDRFAMILY"/>
</dbReference>
<dbReference type="InterPro" id="IPR020904">
    <property type="entry name" value="Sc_DH/Rdtase_CS"/>
</dbReference>
<dbReference type="NCBIfam" id="NF005559">
    <property type="entry name" value="PRK07231.1"/>
    <property type="match status" value="1"/>
</dbReference>
<dbReference type="Proteomes" id="UP000712673">
    <property type="component" value="Unassembled WGS sequence"/>
</dbReference>
<dbReference type="EMBL" id="VGLS01001015">
    <property type="protein sequence ID" value="MBM3226701.1"/>
    <property type="molecule type" value="Genomic_DNA"/>
</dbReference>
<sequence length="256" mass="26591">MELFDLHGKVAIVTGGNGGLGLGMAAGLASAGADLVIAARNQAKTAASAADLRTRYGVQVLELSVDVCNETAVRDMVAQTLRAFGRVDILVNNAGTNIRKPAEDLSATEWHTILDTNLSSTFLCSQAVHAPMAQGGGGKIINNGSMFSLFGGSHVVAYGASKGGVVQLTKSLAVAWAKDNIQVNVILPGWLHTELTNRAMQDLPGLHDRVLARTPQGRWGQPDDLAGVAVFLASRASDFVTGVALAVDGGYSIMAP</sequence>
<name>A0A937W4F3_UNCTE</name>
<dbReference type="InterPro" id="IPR002347">
    <property type="entry name" value="SDR_fam"/>
</dbReference>
<dbReference type="GO" id="GO:0047936">
    <property type="term" value="F:glucose 1-dehydrogenase [NAD(P)+] activity"/>
    <property type="evidence" value="ECO:0007669"/>
    <property type="project" value="UniProtKB-EC"/>
</dbReference>
<dbReference type="FunFam" id="3.40.50.720:FF:000084">
    <property type="entry name" value="Short-chain dehydrogenase reductase"/>
    <property type="match status" value="1"/>
</dbReference>
<evidence type="ECO:0000313" key="4">
    <source>
        <dbReference type="Proteomes" id="UP000712673"/>
    </source>
</evidence>